<sequence length="198" mass="22515">MFEAYVEALEDQECSPERYLATLKHRLATVGLREFKNLPQMDNTGEVDVYQLSKKQLQEHCGRKINMVLERYKFCSRMQHDDETIDQFVAGLRGLAVTCKFEQISYDQVLRDQILVKTKFRKIQEKLWSCSSDLTLKSANEVARTIEVSEKCIQTVRENFNDSEPGAVAGSSVNKESKGCGKKLLVQNKVIGVTLGIT</sequence>
<dbReference type="Proteomes" id="UP001066276">
    <property type="component" value="Chromosome 10"/>
</dbReference>
<organism evidence="1 2">
    <name type="scientific">Pleurodeles waltl</name>
    <name type="common">Iberian ribbed newt</name>
    <dbReference type="NCBI Taxonomy" id="8319"/>
    <lineage>
        <taxon>Eukaryota</taxon>
        <taxon>Metazoa</taxon>
        <taxon>Chordata</taxon>
        <taxon>Craniata</taxon>
        <taxon>Vertebrata</taxon>
        <taxon>Euteleostomi</taxon>
        <taxon>Amphibia</taxon>
        <taxon>Batrachia</taxon>
        <taxon>Caudata</taxon>
        <taxon>Salamandroidea</taxon>
        <taxon>Salamandridae</taxon>
        <taxon>Pleurodelinae</taxon>
        <taxon>Pleurodeles</taxon>
    </lineage>
</organism>
<evidence type="ECO:0000313" key="1">
    <source>
        <dbReference type="EMBL" id="KAJ1099544.1"/>
    </source>
</evidence>
<reference evidence="1" key="1">
    <citation type="journal article" date="2022" name="bioRxiv">
        <title>Sequencing and chromosome-scale assembly of the giantPleurodeles waltlgenome.</title>
        <authorList>
            <person name="Brown T."/>
            <person name="Elewa A."/>
            <person name="Iarovenko S."/>
            <person name="Subramanian E."/>
            <person name="Araus A.J."/>
            <person name="Petzold A."/>
            <person name="Susuki M."/>
            <person name="Suzuki K.-i.T."/>
            <person name="Hayashi T."/>
            <person name="Toyoda A."/>
            <person name="Oliveira C."/>
            <person name="Osipova E."/>
            <person name="Leigh N.D."/>
            <person name="Simon A."/>
            <person name="Yun M.H."/>
        </authorList>
    </citation>
    <scope>NUCLEOTIDE SEQUENCE</scope>
    <source>
        <strain evidence="1">20211129_DDA</strain>
        <tissue evidence="1">Liver</tissue>
    </source>
</reference>
<gene>
    <name evidence="1" type="ORF">NDU88_004644</name>
</gene>
<dbReference type="PANTHER" id="PTHR33198">
    <property type="entry name" value="ANK_REP_REGION DOMAIN-CONTAINING PROTEIN-RELATED"/>
    <property type="match status" value="1"/>
</dbReference>
<proteinExistence type="predicted"/>
<keyword evidence="2" id="KW-1185">Reference proteome</keyword>
<comment type="caution">
    <text evidence="1">The sequence shown here is derived from an EMBL/GenBank/DDBJ whole genome shotgun (WGS) entry which is preliminary data.</text>
</comment>
<dbReference type="PANTHER" id="PTHR33198:SF20">
    <property type="entry name" value="RETROTRANSPOSON GAG DOMAIN-CONTAINING PROTEIN"/>
    <property type="match status" value="1"/>
</dbReference>
<dbReference type="EMBL" id="JANPWB010000014">
    <property type="protein sequence ID" value="KAJ1099544.1"/>
    <property type="molecule type" value="Genomic_DNA"/>
</dbReference>
<name>A0AAV7MAI6_PLEWA</name>
<protein>
    <submittedName>
        <fullName evidence="1">Uncharacterized protein</fullName>
    </submittedName>
</protein>
<evidence type="ECO:0000313" key="2">
    <source>
        <dbReference type="Proteomes" id="UP001066276"/>
    </source>
</evidence>
<dbReference type="AlphaFoldDB" id="A0AAV7MAI6"/>
<accession>A0AAV7MAI6</accession>